<comment type="subcellular location">
    <subcellularLocation>
        <location evidence="1">Cytoplasm</location>
    </subcellularLocation>
    <subcellularLocation>
        <location evidence="1">Nucleus</location>
    </subcellularLocation>
</comment>
<dbReference type="InterPro" id="IPR007768">
    <property type="entry name" value="Suppressor_of_fused"/>
</dbReference>
<feature type="region of interest" description="Disordered" evidence="2">
    <location>
        <begin position="320"/>
        <end position="350"/>
    </location>
</feature>
<comment type="caution">
    <text evidence="3">The sequence shown here is derived from an EMBL/GenBank/DDBJ whole genome shotgun (WGS) entry which is preliminary data.</text>
</comment>
<feature type="region of interest" description="Disordered" evidence="2">
    <location>
        <begin position="255"/>
        <end position="288"/>
    </location>
</feature>
<dbReference type="Pfam" id="PF05076">
    <property type="entry name" value="SUFU"/>
    <property type="match status" value="1"/>
</dbReference>
<gene>
    <name evidence="3" type="ORF">OFUS_LOCUS10281</name>
</gene>
<protein>
    <recommendedName>
        <fullName evidence="1">Suppressor of fused homolog</fullName>
    </recommendedName>
</protein>
<feature type="compositionally biased region" description="Basic and acidic residues" evidence="2">
    <location>
        <begin position="272"/>
        <end position="288"/>
    </location>
</feature>
<dbReference type="InterPro" id="IPR037181">
    <property type="entry name" value="SUFU_N"/>
</dbReference>
<comment type="similarity">
    <text evidence="1">Belongs to the SUFU family.</text>
</comment>
<dbReference type="Pfam" id="PF12470">
    <property type="entry name" value="SUFU_C"/>
    <property type="match status" value="1"/>
</dbReference>
<dbReference type="GO" id="GO:0005737">
    <property type="term" value="C:cytoplasm"/>
    <property type="evidence" value="ECO:0007669"/>
    <property type="project" value="UniProtKB-SubCell"/>
</dbReference>
<feature type="compositionally biased region" description="Basic and acidic residues" evidence="2">
    <location>
        <begin position="335"/>
        <end position="348"/>
    </location>
</feature>
<evidence type="ECO:0000256" key="1">
    <source>
        <dbReference type="PIRNR" id="PIRNR011844"/>
    </source>
</evidence>
<dbReference type="PIRSF" id="PIRSF011844">
    <property type="entry name" value="Suppressor_of_fused_protein"/>
    <property type="match status" value="1"/>
</dbReference>
<dbReference type="Proteomes" id="UP000749559">
    <property type="component" value="Unassembled WGS sequence"/>
</dbReference>
<dbReference type="SUPFAM" id="SSF103359">
    <property type="entry name" value="Suppressor of Fused, N-terminal domain"/>
    <property type="match status" value="1"/>
</dbReference>
<accession>A0A8J1T7Y4</accession>
<organism evidence="3 4">
    <name type="scientific">Owenia fusiformis</name>
    <name type="common">Polychaete worm</name>
    <dbReference type="NCBI Taxonomy" id="6347"/>
    <lineage>
        <taxon>Eukaryota</taxon>
        <taxon>Metazoa</taxon>
        <taxon>Spiralia</taxon>
        <taxon>Lophotrochozoa</taxon>
        <taxon>Annelida</taxon>
        <taxon>Polychaeta</taxon>
        <taxon>Sedentaria</taxon>
        <taxon>Canalipalpata</taxon>
        <taxon>Sabellida</taxon>
        <taxon>Oweniida</taxon>
        <taxon>Oweniidae</taxon>
        <taxon>Owenia</taxon>
    </lineage>
</organism>
<keyword evidence="4" id="KW-1185">Reference proteome</keyword>
<dbReference type="EMBL" id="CAIIXF020000005">
    <property type="protein sequence ID" value="CAH1784014.1"/>
    <property type="molecule type" value="Genomic_DNA"/>
</dbReference>
<evidence type="ECO:0000256" key="2">
    <source>
        <dbReference type="SAM" id="MobiDB-lite"/>
    </source>
</evidence>
<dbReference type="GO" id="GO:0005634">
    <property type="term" value="C:nucleus"/>
    <property type="evidence" value="ECO:0007669"/>
    <property type="project" value="UniProtKB-SubCell"/>
</dbReference>
<evidence type="ECO:0000313" key="4">
    <source>
        <dbReference type="Proteomes" id="UP000749559"/>
    </source>
</evidence>
<dbReference type="PANTHER" id="PTHR10928:SF2">
    <property type="entry name" value="SUPPRESSOR OF FUSED HOMOLOG"/>
    <property type="match status" value="1"/>
</dbReference>
<reference evidence="3" key="1">
    <citation type="submission" date="2022-03" db="EMBL/GenBank/DDBJ databases">
        <authorList>
            <person name="Martin C."/>
        </authorList>
    </citation>
    <scope>NUCLEOTIDE SEQUENCE</scope>
</reference>
<name>A0A8J1T7Y4_OWEFU</name>
<dbReference type="OrthoDB" id="10038834at2759"/>
<proteinExistence type="inferred from homology"/>
<feature type="compositionally biased region" description="Polar residues" evidence="2">
    <location>
        <begin position="256"/>
        <end position="265"/>
    </location>
</feature>
<dbReference type="InterPro" id="IPR016591">
    <property type="entry name" value="Suppressor_of_fused_euk"/>
</dbReference>
<dbReference type="InterPro" id="IPR020941">
    <property type="entry name" value="SUFU-like_domain"/>
</dbReference>
<dbReference type="InterPro" id="IPR024314">
    <property type="entry name" value="SUFU_C"/>
</dbReference>
<keyword evidence="1" id="KW-0963">Cytoplasm</keyword>
<dbReference type="InterPro" id="IPR038489">
    <property type="entry name" value="SUFU_C_sf"/>
</dbReference>
<dbReference type="AlphaFoldDB" id="A0A8J1T7Y4"/>
<sequence length="478" mass="53500">MDDRDSYLAQHFPQATIPTTPPGLEAIYAACRKLYTNQPNPLQVTALVKYWLGGPDPLDYISMYANPGDPEQNIPPHWHYISFGLSDLHGDGRVHDCQNIGPDTPSGWGFELTMRLKRDNDETAPPTWPAALMQCLARYVFKSENTLCPGDHIPWHSPLDGSESRVQHMLMTEDPQLLGFTTPFGKVNFVQIVGVCAEELKAAQHWNGTGVLELLKTVPMAGGSWLISDMRRGESIFELDPQIQEKVDQGIEMEGSNLSGISSKVNWEEPNDSIRRPSSDDDKASSLVDGDRRFSNELDQRPHLSQLESQQIKEALTMGLSHSRESEQKLGTNPDCEHNPNGSRKESFDSCVSSEAPTELMRTRTLDSVHLTFNMEAGSLLPLALRGRLKHGRHFTIKSVLNDVAVTFVSTCVIGAIVEEQHPFGAHGPWLQVLFTDDFIELLSRDLAELSYPDEIQLPKTYKWPHKHFAITIVPDEV</sequence>
<keyword evidence="1" id="KW-0539">Nucleus</keyword>
<evidence type="ECO:0000313" key="3">
    <source>
        <dbReference type="EMBL" id="CAH1784014.1"/>
    </source>
</evidence>
<dbReference type="PANTHER" id="PTHR10928">
    <property type="entry name" value="SUPPRESSOR OF FUSED"/>
    <property type="match status" value="1"/>
</dbReference>
<dbReference type="Gene3D" id="3.30.1360.230">
    <property type="entry name" value="Sufu, C-terminal domain"/>
    <property type="match status" value="1"/>
</dbReference>